<dbReference type="EMBL" id="CP109546">
    <property type="protein sequence ID" value="WTZ13501.1"/>
    <property type="molecule type" value="Genomic_DNA"/>
</dbReference>
<dbReference type="PANTHER" id="PTHR43280:SF32">
    <property type="entry name" value="TRANSCRIPTIONAL REGULATORY PROTEIN"/>
    <property type="match status" value="1"/>
</dbReference>
<reference evidence="6" key="1">
    <citation type="submission" date="2022-10" db="EMBL/GenBank/DDBJ databases">
        <title>The complete genomes of actinobacterial strains from the NBC collection.</title>
        <authorList>
            <person name="Joergensen T.S."/>
            <person name="Alvarez Arevalo M."/>
            <person name="Sterndorff E.B."/>
            <person name="Faurdal D."/>
            <person name="Vuksanovic O."/>
            <person name="Mourched A.-S."/>
            <person name="Charusanti P."/>
            <person name="Shaw S."/>
            <person name="Blin K."/>
            <person name="Weber T."/>
        </authorList>
    </citation>
    <scope>NUCLEOTIDE SEQUENCE</scope>
    <source>
        <strain evidence="6">NBC_01393</strain>
    </source>
</reference>
<evidence type="ECO:0000256" key="4">
    <source>
        <dbReference type="SAM" id="MobiDB-lite"/>
    </source>
</evidence>
<dbReference type="InterPro" id="IPR018060">
    <property type="entry name" value="HTH_AraC"/>
</dbReference>
<dbReference type="PROSITE" id="PS01124">
    <property type="entry name" value="HTH_ARAC_FAMILY_2"/>
    <property type="match status" value="1"/>
</dbReference>
<dbReference type="GO" id="GO:0043565">
    <property type="term" value="F:sequence-specific DNA binding"/>
    <property type="evidence" value="ECO:0007669"/>
    <property type="project" value="InterPro"/>
</dbReference>
<dbReference type="AlphaFoldDB" id="A0AAU3IAG1"/>
<organism evidence="6">
    <name type="scientific">Streptomyces sp. NBC_01393</name>
    <dbReference type="NCBI Taxonomy" id="2903851"/>
    <lineage>
        <taxon>Bacteria</taxon>
        <taxon>Bacillati</taxon>
        <taxon>Actinomycetota</taxon>
        <taxon>Actinomycetes</taxon>
        <taxon>Kitasatosporales</taxon>
        <taxon>Streptomycetaceae</taxon>
        <taxon>Streptomyces</taxon>
    </lineage>
</organism>
<evidence type="ECO:0000256" key="1">
    <source>
        <dbReference type="ARBA" id="ARBA00023015"/>
    </source>
</evidence>
<evidence type="ECO:0000259" key="5">
    <source>
        <dbReference type="PROSITE" id="PS01124"/>
    </source>
</evidence>
<dbReference type="Pfam" id="PF12833">
    <property type="entry name" value="HTH_18"/>
    <property type="match status" value="1"/>
</dbReference>
<feature type="region of interest" description="Disordered" evidence="4">
    <location>
        <begin position="300"/>
        <end position="330"/>
    </location>
</feature>
<keyword evidence="3" id="KW-0804">Transcription</keyword>
<keyword evidence="1" id="KW-0805">Transcription regulation</keyword>
<feature type="domain" description="HTH araC/xylS-type" evidence="5">
    <location>
        <begin position="194"/>
        <end position="292"/>
    </location>
</feature>
<gene>
    <name evidence="6" type="ORF">OG699_39340</name>
</gene>
<evidence type="ECO:0000313" key="6">
    <source>
        <dbReference type="EMBL" id="WTZ13501.1"/>
    </source>
</evidence>
<accession>A0AAU3IAG1</accession>
<sequence length="330" mass="35284">MVNNRHPAGQATPGIIFAAPVGPPAGLEVISLAALRARTRAHGTDLGAPQRPAFHQVLTLTSGTLRQSVDFTAHDVERDTWLWTRPGQVLQWGDLTGAEGTLIAFERDFPGAATVHAARLDDPHARVLRTPEGEVATSLRVATEHLVHEFRAPGRLPRDARGAVLRHLLDVLILRLAHLEGSDPPPTGPGETFLRFRATVERDFARTRRVDDYALTLGYSARTLSRAALESAGIGAKEFIDRRVILEAKRLLAHTDLAAAHIAAQLGFSSATNFAKYFHQRAGQAPIAFRTAVRGRGAGIPSARGGGDAAAVDVCQGPSGPSPRRPGTAP</sequence>
<dbReference type="GO" id="GO:0003700">
    <property type="term" value="F:DNA-binding transcription factor activity"/>
    <property type="evidence" value="ECO:0007669"/>
    <property type="project" value="InterPro"/>
</dbReference>
<proteinExistence type="predicted"/>
<keyword evidence="2" id="KW-0238">DNA-binding</keyword>
<dbReference type="Gene3D" id="1.10.10.60">
    <property type="entry name" value="Homeodomain-like"/>
    <property type="match status" value="1"/>
</dbReference>
<dbReference type="InterPro" id="IPR009057">
    <property type="entry name" value="Homeodomain-like_sf"/>
</dbReference>
<feature type="compositionally biased region" description="Low complexity" evidence="4">
    <location>
        <begin position="309"/>
        <end position="319"/>
    </location>
</feature>
<dbReference type="PANTHER" id="PTHR43280">
    <property type="entry name" value="ARAC-FAMILY TRANSCRIPTIONAL REGULATOR"/>
    <property type="match status" value="1"/>
</dbReference>
<dbReference type="SMART" id="SM00342">
    <property type="entry name" value="HTH_ARAC"/>
    <property type="match status" value="1"/>
</dbReference>
<dbReference type="SUPFAM" id="SSF46689">
    <property type="entry name" value="Homeodomain-like"/>
    <property type="match status" value="1"/>
</dbReference>
<evidence type="ECO:0000256" key="2">
    <source>
        <dbReference type="ARBA" id="ARBA00023125"/>
    </source>
</evidence>
<protein>
    <submittedName>
        <fullName evidence="6">Helix-turn-helix transcriptional regulator</fullName>
    </submittedName>
</protein>
<feature type="compositionally biased region" description="Pro residues" evidence="4">
    <location>
        <begin position="320"/>
        <end position="330"/>
    </location>
</feature>
<evidence type="ECO:0000256" key="3">
    <source>
        <dbReference type="ARBA" id="ARBA00023163"/>
    </source>
</evidence>
<name>A0AAU3IAG1_9ACTN</name>